<feature type="coiled-coil region" evidence="12">
    <location>
        <begin position="328"/>
        <end position="357"/>
    </location>
</feature>
<keyword evidence="16" id="KW-1185">Reference proteome</keyword>
<feature type="compositionally biased region" description="Polar residues" evidence="13">
    <location>
        <begin position="26"/>
        <end position="36"/>
    </location>
</feature>
<feature type="compositionally biased region" description="Polar residues" evidence="13">
    <location>
        <begin position="273"/>
        <end position="288"/>
    </location>
</feature>
<feature type="compositionally biased region" description="Low complexity" evidence="13">
    <location>
        <begin position="201"/>
        <end position="214"/>
    </location>
</feature>
<dbReference type="SMART" id="SM00330">
    <property type="entry name" value="PIPKc"/>
    <property type="match status" value="1"/>
</dbReference>
<evidence type="ECO:0000256" key="12">
    <source>
        <dbReference type="SAM" id="Coils"/>
    </source>
</evidence>
<dbReference type="Proteomes" id="UP001212997">
    <property type="component" value="Unassembled WGS sequence"/>
</dbReference>
<dbReference type="GO" id="GO:0005524">
    <property type="term" value="F:ATP binding"/>
    <property type="evidence" value="ECO:0007669"/>
    <property type="project" value="UniProtKB-UniRule"/>
</dbReference>
<sequence length="790" mass="89047">MASSSIAPIAIPRTASPTPLDDRHSQMSTSATSYLTAPQSAQLSHSSPSRSSVSVHTIPASPIPRDPDPLNPMHALSLGVPSKSQSQEFHIVQLTDDSVHLQSGSVPDSLLHKVGHSIVTVVSDHSSERRRDNRSNSADSSVGPSTPSPPPHLEHNALHHQDDDQMSRAQSSPSIRPVTFDDSTMRDRQPSSSSRHYPKFPSASSRLPPSLSHRTSSDTKASIRTVTPSMTSPRMSRMSVQSDIPPGSDFPFTEEPDGFLHPPPATPTKPSRRNTTGSASTLPTPKTSRMATMQSFPHSQDTVDGDATAEIGELDSDIQLQAEQIRRERISKRQKAAAEAEKVRAEQEAERNLARSTSLVRGHSQRDERPLVGNLIGEDHVNYVLMYNMLTGIRIAVSRCQAKIRRELTDEDFTACHKYSFDIVGNELTPSAKYDFKFKDYSPWVFRDLREDYFHLDPADYLLSLTAKYILSELGSPGKSGSFFYFSRDYRFIIKTIHHSEHKFLRSILKKYYEHVKHNPHTLLSRFYGLHRVKLPHGRKIHFVIMNNLFPAHKDIHETYDLKGSTVGREYPEDKASKNPRAVLKDLNWINRGKTLELGPEKRALLTEQLRRDSELLKQLHVMDYSLLVGIHNMERGNRDNVRSNTLKVFSPEMPLIRRKHTQSKGASSPDAIAMRRIMRESDPQKLGVAVQLPDSDTGERQHFLFYQDDGGLRATNERNGDLDVIYYLGVIDILTPYTSFKKVEHFWKGLQADRHKISPVPPFEYGERFFSFMKAIMRGGEGGARFKAE</sequence>
<feature type="region of interest" description="Disordered" evidence="13">
    <location>
        <begin position="121"/>
        <end position="288"/>
    </location>
</feature>
<evidence type="ECO:0000256" key="10">
    <source>
        <dbReference type="ARBA" id="ARBA00082306"/>
    </source>
</evidence>
<dbReference type="SUPFAM" id="SSF56104">
    <property type="entry name" value="SAICAR synthase-like"/>
    <property type="match status" value="1"/>
</dbReference>
<dbReference type="EMBL" id="JANAWD010000470">
    <property type="protein sequence ID" value="KAJ3478990.1"/>
    <property type="molecule type" value="Genomic_DNA"/>
</dbReference>
<dbReference type="PROSITE" id="PS51455">
    <property type="entry name" value="PIPK"/>
    <property type="match status" value="1"/>
</dbReference>
<proteinExistence type="predicted"/>
<dbReference type="PANTHER" id="PTHR23086:SF8">
    <property type="entry name" value="PHOSPHATIDYLINOSITOL 5-PHOSPHATE 4-KINASE, ISOFORM A"/>
    <property type="match status" value="1"/>
</dbReference>
<feature type="compositionally biased region" description="Low complexity" evidence="13">
    <location>
        <begin position="227"/>
        <end position="239"/>
    </location>
</feature>
<dbReference type="InterPro" id="IPR027483">
    <property type="entry name" value="PInositol-4-P-4/5-kinase_C_sf"/>
</dbReference>
<keyword evidence="5 11" id="KW-0547">Nucleotide-binding</keyword>
<dbReference type="GO" id="GO:0005886">
    <property type="term" value="C:plasma membrane"/>
    <property type="evidence" value="ECO:0007669"/>
    <property type="project" value="TreeGrafter"/>
</dbReference>
<dbReference type="EC" id="2.7.1.68" evidence="2"/>
<dbReference type="GO" id="GO:0046854">
    <property type="term" value="P:phosphatidylinositol phosphate biosynthetic process"/>
    <property type="evidence" value="ECO:0007669"/>
    <property type="project" value="UniProtKB-ARBA"/>
</dbReference>
<dbReference type="InterPro" id="IPR023610">
    <property type="entry name" value="PInositol-4/5-P-5/4-kinase"/>
</dbReference>
<feature type="compositionally biased region" description="Basic and acidic residues" evidence="13">
    <location>
        <begin position="152"/>
        <end position="166"/>
    </location>
</feature>
<evidence type="ECO:0000256" key="4">
    <source>
        <dbReference type="ARBA" id="ARBA00022679"/>
    </source>
</evidence>
<dbReference type="CDD" id="cd17303">
    <property type="entry name" value="PIPKc_PIP5K_yeast_like"/>
    <property type="match status" value="1"/>
</dbReference>
<evidence type="ECO:0000256" key="8">
    <source>
        <dbReference type="ARBA" id="ARBA00078403"/>
    </source>
</evidence>
<comment type="caution">
    <text evidence="15">The sequence shown here is derived from an EMBL/GenBank/DDBJ whole genome shotgun (WGS) entry which is preliminary data.</text>
</comment>
<gene>
    <name evidence="15" type="ORF">NLI96_g9381</name>
</gene>
<comment type="catalytic activity">
    <reaction evidence="1">
        <text>a 1,2-diacyl-sn-glycero-3-phospho-(1D-myo-inositol 4-phosphate) + ATP = a 1,2-diacyl-sn-glycero-3-phospho-(1D-myo-inositol-4,5-bisphosphate) + ADP + H(+)</text>
        <dbReference type="Rhea" id="RHEA:14425"/>
        <dbReference type="ChEBI" id="CHEBI:15378"/>
        <dbReference type="ChEBI" id="CHEBI:30616"/>
        <dbReference type="ChEBI" id="CHEBI:58178"/>
        <dbReference type="ChEBI" id="CHEBI:58456"/>
        <dbReference type="ChEBI" id="CHEBI:456216"/>
        <dbReference type="EC" id="2.7.1.68"/>
    </reaction>
</comment>
<reference evidence="15" key="1">
    <citation type="submission" date="2022-07" db="EMBL/GenBank/DDBJ databases">
        <title>Genome Sequence of Physisporinus lineatus.</title>
        <authorList>
            <person name="Buettner E."/>
        </authorList>
    </citation>
    <scope>NUCLEOTIDE SEQUENCE</scope>
    <source>
        <strain evidence="15">VT162</strain>
    </source>
</reference>
<evidence type="ECO:0000256" key="3">
    <source>
        <dbReference type="ARBA" id="ARBA00022553"/>
    </source>
</evidence>
<dbReference type="PANTHER" id="PTHR23086">
    <property type="entry name" value="PHOSPHATIDYLINOSITOL-4-PHOSPHATE 5-KINASE"/>
    <property type="match status" value="1"/>
</dbReference>
<evidence type="ECO:0000256" key="5">
    <source>
        <dbReference type="ARBA" id="ARBA00022741"/>
    </source>
</evidence>
<evidence type="ECO:0000256" key="13">
    <source>
        <dbReference type="SAM" id="MobiDB-lite"/>
    </source>
</evidence>
<keyword evidence="12" id="KW-0175">Coiled coil</keyword>
<evidence type="ECO:0000256" key="1">
    <source>
        <dbReference type="ARBA" id="ARBA00000444"/>
    </source>
</evidence>
<evidence type="ECO:0000256" key="11">
    <source>
        <dbReference type="PROSITE-ProRule" id="PRU00781"/>
    </source>
</evidence>
<keyword evidence="4 11" id="KW-0808">Transferase</keyword>
<protein>
    <recommendedName>
        <fullName evidence="2">1-phosphatidylinositol-4-phosphate 5-kinase</fullName>
        <ecNumber evidence="2">2.7.1.68</ecNumber>
    </recommendedName>
    <alternativeName>
        <fullName evidence="10">1-phosphatidylinositol 4-phosphate kinase</fullName>
    </alternativeName>
    <alternativeName>
        <fullName evidence="8">Diphosphoinositide kinase</fullName>
    </alternativeName>
    <alternativeName>
        <fullName evidence="9">PIP5K</fullName>
    </alternativeName>
</protein>
<evidence type="ECO:0000313" key="15">
    <source>
        <dbReference type="EMBL" id="KAJ3478990.1"/>
    </source>
</evidence>
<dbReference type="Gene3D" id="3.30.800.10">
    <property type="entry name" value="Phosphatidylinositol Phosphate Kinase II Beta"/>
    <property type="match status" value="1"/>
</dbReference>
<dbReference type="InterPro" id="IPR002498">
    <property type="entry name" value="PInositol-4-P-4/5-kinase_core"/>
</dbReference>
<dbReference type="Gene3D" id="3.30.810.10">
    <property type="entry name" value="2-Layer Sandwich"/>
    <property type="match status" value="1"/>
</dbReference>
<evidence type="ECO:0000313" key="16">
    <source>
        <dbReference type="Proteomes" id="UP001212997"/>
    </source>
</evidence>
<evidence type="ECO:0000256" key="9">
    <source>
        <dbReference type="ARBA" id="ARBA00080374"/>
    </source>
</evidence>
<name>A0AAD5UXA9_9APHY</name>
<feature type="compositionally biased region" description="Low complexity" evidence="13">
    <location>
        <begin position="37"/>
        <end position="56"/>
    </location>
</feature>
<evidence type="ECO:0000256" key="6">
    <source>
        <dbReference type="ARBA" id="ARBA00022777"/>
    </source>
</evidence>
<keyword evidence="7 11" id="KW-0067">ATP-binding</keyword>
<dbReference type="GO" id="GO:0016308">
    <property type="term" value="F:1-phosphatidylinositol-4-phosphate 5-kinase activity"/>
    <property type="evidence" value="ECO:0007669"/>
    <property type="project" value="UniProtKB-EC"/>
</dbReference>
<dbReference type="AlphaFoldDB" id="A0AAD5UXA9"/>
<accession>A0AAD5UXA9</accession>
<keyword evidence="3" id="KW-0597">Phosphoprotein</keyword>
<dbReference type="Pfam" id="PF01504">
    <property type="entry name" value="PIP5K"/>
    <property type="match status" value="1"/>
</dbReference>
<organism evidence="15 16">
    <name type="scientific">Meripilus lineatus</name>
    <dbReference type="NCBI Taxonomy" id="2056292"/>
    <lineage>
        <taxon>Eukaryota</taxon>
        <taxon>Fungi</taxon>
        <taxon>Dikarya</taxon>
        <taxon>Basidiomycota</taxon>
        <taxon>Agaricomycotina</taxon>
        <taxon>Agaricomycetes</taxon>
        <taxon>Polyporales</taxon>
        <taxon>Meripilaceae</taxon>
        <taxon>Meripilus</taxon>
    </lineage>
</organism>
<feature type="compositionally biased region" description="Low complexity" evidence="13">
    <location>
        <begin position="135"/>
        <end position="145"/>
    </location>
</feature>
<evidence type="ECO:0000256" key="2">
    <source>
        <dbReference type="ARBA" id="ARBA00012172"/>
    </source>
</evidence>
<feature type="region of interest" description="Disordered" evidence="13">
    <location>
        <begin position="1"/>
        <end position="82"/>
    </location>
</feature>
<feature type="domain" description="PIPK" evidence="14">
    <location>
        <begin position="377"/>
        <end position="778"/>
    </location>
</feature>
<feature type="compositionally biased region" description="Basic and acidic residues" evidence="13">
    <location>
        <begin position="125"/>
        <end position="134"/>
    </location>
</feature>
<evidence type="ECO:0000256" key="7">
    <source>
        <dbReference type="ARBA" id="ARBA00022840"/>
    </source>
</evidence>
<keyword evidence="6 11" id="KW-0418">Kinase</keyword>
<evidence type="ECO:0000259" key="14">
    <source>
        <dbReference type="PROSITE" id="PS51455"/>
    </source>
</evidence>
<dbReference type="InterPro" id="IPR027484">
    <property type="entry name" value="PInositol-4-P-5-kinase_N"/>
</dbReference>
<dbReference type="FunFam" id="3.30.800.10:FF:000009">
    <property type="entry name" value="Phosphatidylinositol 4-phosphate 5-kinase its3"/>
    <property type="match status" value="1"/>
</dbReference>